<gene>
    <name evidence="8" type="ORF">HNR73_000461</name>
</gene>
<accession>A0A841FIZ4</accession>
<protein>
    <submittedName>
        <fullName evidence="8">Putative ABC transport system permease protein</fullName>
    </submittedName>
</protein>
<feature type="transmembrane region" description="Helical" evidence="6">
    <location>
        <begin position="485"/>
        <end position="504"/>
    </location>
</feature>
<dbReference type="EMBL" id="JACHGT010000001">
    <property type="protein sequence ID" value="MBB6032619.1"/>
    <property type="molecule type" value="Genomic_DNA"/>
</dbReference>
<evidence type="ECO:0000256" key="2">
    <source>
        <dbReference type="ARBA" id="ARBA00022475"/>
    </source>
</evidence>
<feature type="transmembrane region" description="Helical" evidence="6">
    <location>
        <begin position="351"/>
        <end position="372"/>
    </location>
</feature>
<keyword evidence="4 6" id="KW-1133">Transmembrane helix</keyword>
<evidence type="ECO:0000313" key="9">
    <source>
        <dbReference type="Proteomes" id="UP000548476"/>
    </source>
</evidence>
<feature type="transmembrane region" description="Helical" evidence="6">
    <location>
        <begin position="792"/>
        <end position="814"/>
    </location>
</feature>
<feature type="domain" description="ABC3 transporter permease C-terminal" evidence="7">
    <location>
        <begin position="708"/>
        <end position="819"/>
    </location>
</feature>
<feature type="transmembrane region" description="Helical" evidence="6">
    <location>
        <begin position="256"/>
        <end position="286"/>
    </location>
</feature>
<comment type="caution">
    <text evidence="8">The sequence shown here is derived from an EMBL/GenBank/DDBJ whole genome shotgun (WGS) entry which is preliminary data.</text>
</comment>
<feature type="transmembrane region" description="Helical" evidence="6">
    <location>
        <begin position="435"/>
        <end position="455"/>
    </location>
</feature>
<evidence type="ECO:0000259" key="7">
    <source>
        <dbReference type="Pfam" id="PF02687"/>
    </source>
</evidence>
<evidence type="ECO:0000256" key="5">
    <source>
        <dbReference type="ARBA" id="ARBA00023136"/>
    </source>
</evidence>
<evidence type="ECO:0000256" key="1">
    <source>
        <dbReference type="ARBA" id="ARBA00004651"/>
    </source>
</evidence>
<feature type="transmembrane region" description="Helical" evidence="6">
    <location>
        <begin position="702"/>
        <end position="725"/>
    </location>
</feature>
<dbReference type="Pfam" id="PF02687">
    <property type="entry name" value="FtsX"/>
    <property type="match status" value="2"/>
</dbReference>
<evidence type="ECO:0000256" key="3">
    <source>
        <dbReference type="ARBA" id="ARBA00022692"/>
    </source>
</evidence>
<organism evidence="8 9">
    <name type="scientific">Phytomonospora endophytica</name>
    <dbReference type="NCBI Taxonomy" id="714109"/>
    <lineage>
        <taxon>Bacteria</taxon>
        <taxon>Bacillati</taxon>
        <taxon>Actinomycetota</taxon>
        <taxon>Actinomycetes</taxon>
        <taxon>Micromonosporales</taxon>
        <taxon>Micromonosporaceae</taxon>
        <taxon>Phytomonospora</taxon>
    </lineage>
</organism>
<feature type="domain" description="ABC3 transporter permease C-terminal" evidence="7">
    <location>
        <begin position="263"/>
        <end position="383"/>
    </location>
</feature>
<keyword evidence="9" id="KW-1185">Reference proteome</keyword>
<keyword evidence="2" id="KW-1003">Cell membrane</keyword>
<keyword evidence="3 6" id="KW-0812">Transmembrane</keyword>
<comment type="subcellular location">
    <subcellularLocation>
        <location evidence="1">Cell membrane</location>
        <topology evidence="1">Multi-pass membrane protein</topology>
    </subcellularLocation>
</comment>
<feature type="transmembrane region" description="Helical" evidence="6">
    <location>
        <begin position="757"/>
        <end position="780"/>
    </location>
</feature>
<feature type="transmembrane region" description="Helical" evidence="6">
    <location>
        <begin position="405"/>
        <end position="423"/>
    </location>
</feature>
<evidence type="ECO:0000256" key="6">
    <source>
        <dbReference type="SAM" id="Phobius"/>
    </source>
</evidence>
<dbReference type="InterPro" id="IPR038766">
    <property type="entry name" value="Membrane_comp_ABC_pdt"/>
</dbReference>
<dbReference type="RefSeq" id="WP_184785512.1">
    <property type="nucleotide sequence ID" value="NZ_BONT01000036.1"/>
</dbReference>
<sequence length="824" mass="83181">MKTLFPIALSMSRRRFGGLIAVAVAVLIGALAVTATAGIAQTGIWADAPVGRFASADVLVGAAQTVEQEEDIDVPLPEREAVGADLVATLATVPGIEHALGDLSFPATPVLDGTPVHSGGGHGWSSASLPDTPKVTGEAPDAAGELVLDLATATALGGAPGDRIEIVVAGQRATYQVTGIAEDVPPGLYFADDVATALAGREGRVDLIALWATPGTDPGDAADRVRDALAGTGLTVATGDDRGDVESLAVGAGRGLLIALAGSLAGVILMIVGFIVTGALAVSVAGQRRDLALIRAVGATPRQVRRIAAIQGTLAALLVLPPGITAGYFLAERAREWFVRLGVIPESLPLVTGPLPAIVTAVLFLAVVGLGARGAALRVSRMPATEAVAQTETEPRSPGRIRTTIGFALIGLAMLMAAVPLVSRSMVAVAGTGSAGIVAVIGLTLAGPAVVRAAAEFLAARLSRRPDPAGWLAAQNLRAFASRGAGALTGLAMAVTLAITYTFAQTSPQKGVEQDLAASDLGALSVTAPGLGGVPAYALDDLRAVPGATVAIRDSTTVVLPHTEDGRAKADAYETVVLGADAESMVDLGLTAGSMSALTGDSIAVSGTFSMWQGLDPGDTTELILADGSRVTVTVAAVYDRELGYGDIVLSPDVAYPSASLYDSVLVGGVAEQTVRDALAGVPGVAVDAGPREVAAEVTPQMWLNFVVVGGLLGYVLLGVINSLVAATSRRGGEFDALRFAGATPGQMRAMIRREGLWYGLGACAAGLALSTPPLLFLGVGLLGSPIAAGPWWLPPGVCAVVLVAGYLATVIPAGRVLRAVTGR</sequence>
<dbReference type="InterPro" id="IPR003838">
    <property type="entry name" value="ABC3_permease_C"/>
</dbReference>
<keyword evidence="5 6" id="KW-0472">Membrane</keyword>
<reference evidence="8 9" key="1">
    <citation type="submission" date="2020-08" db="EMBL/GenBank/DDBJ databases">
        <title>Genomic Encyclopedia of Type Strains, Phase IV (KMG-IV): sequencing the most valuable type-strain genomes for metagenomic binning, comparative biology and taxonomic classification.</title>
        <authorList>
            <person name="Goeker M."/>
        </authorList>
    </citation>
    <scope>NUCLEOTIDE SEQUENCE [LARGE SCALE GENOMIC DNA]</scope>
    <source>
        <strain evidence="8 9">YIM 65646</strain>
    </source>
</reference>
<proteinExistence type="predicted"/>
<name>A0A841FIZ4_9ACTN</name>
<evidence type="ECO:0000313" key="8">
    <source>
        <dbReference type="EMBL" id="MBB6032619.1"/>
    </source>
</evidence>
<dbReference type="GO" id="GO:0005886">
    <property type="term" value="C:plasma membrane"/>
    <property type="evidence" value="ECO:0007669"/>
    <property type="project" value="UniProtKB-SubCell"/>
</dbReference>
<feature type="transmembrane region" description="Helical" evidence="6">
    <location>
        <begin position="307"/>
        <end position="331"/>
    </location>
</feature>
<dbReference type="AlphaFoldDB" id="A0A841FIZ4"/>
<dbReference type="Proteomes" id="UP000548476">
    <property type="component" value="Unassembled WGS sequence"/>
</dbReference>
<dbReference type="PANTHER" id="PTHR30287">
    <property type="entry name" value="MEMBRANE COMPONENT OF PREDICTED ABC SUPERFAMILY METABOLITE UPTAKE TRANSPORTER"/>
    <property type="match status" value="1"/>
</dbReference>
<evidence type="ECO:0000256" key="4">
    <source>
        <dbReference type="ARBA" id="ARBA00022989"/>
    </source>
</evidence>
<dbReference type="PANTHER" id="PTHR30287:SF1">
    <property type="entry name" value="INNER MEMBRANE PROTEIN"/>
    <property type="match status" value="1"/>
</dbReference>